<evidence type="ECO:0000313" key="2">
    <source>
        <dbReference type="Proteomes" id="UP000252519"/>
    </source>
</evidence>
<evidence type="ECO:0008006" key="3">
    <source>
        <dbReference type="Google" id="ProtNLM"/>
    </source>
</evidence>
<dbReference type="Proteomes" id="UP000252519">
    <property type="component" value="Unassembled WGS sequence"/>
</dbReference>
<dbReference type="AlphaFoldDB" id="A0A368EZ92"/>
<proteinExistence type="predicted"/>
<evidence type="ECO:0000313" key="1">
    <source>
        <dbReference type="EMBL" id="RCN24040.1"/>
    </source>
</evidence>
<comment type="caution">
    <text evidence="1">The sequence shown here is derived from an EMBL/GenBank/DDBJ whole genome shotgun (WGS) entry which is preliminary data.</text>
</comment>
<keyword evidence="2" id="KW-1185">Reference proteome</keyword>
<reference evidence="1 2" key="1">
    <citation type="submission" date="2014-10" db="EMBL/GenBank/DDBJ databases">
        <title>Draft genome of the hookworm Ancylostoma caninum.</title>
        <authorList>
            <person name="Mitreva M."/>
        </authorList>
    </citation>
    <scope>NUCLEOTIDE SEQUENCE [LARGE SCALE GENOMIC DNA]</scope>
    <source>
        <strain evidence="1 2">Baltimore</strain>
    </source>
</reference>
<name>A0A368EZ92_ANCCA</name>
<dbReference type="EMBL" id="JOJR01024192">
    <property type="protein sequence ID" value="RCN24040.1"/>
    <property type="molecule type" value="Genomic_DNA"/>
</dbReference>
<gene>
    <name evidence="1" type="ORF">ANCCAN_30271</name>
</gene>
<dbReference type="OrthoDB" id="5801698at2759"/>
<feature type="non-terminal residue" evidence="1">
    <location>
        <position position="139"/>
    </location>
</feature>
<dbReference type="STRING" id="29170.A0A368EZ92"/>
<sequence>MLAMEIERDVREYVRSEHVDFLETRFRTFDEYMVSMNPESFLMYTRFYPSEFEEFYQNLAHSLVHPPTHLAPICGRRRLCLYLSLSAWPDAKSDITVYFARAFPLPTRVDFEQTARKTQVRYDYPRACGFLDGKHIAIL</sequence>
<accession>A0A368EZ92</accession>
<protein>
    <recommendedName>
        <fullName evidence="3">DDE Tnp4 domain-containing protein</fullName>
    </recommendedName>
</protein>
<organism evidence="1 2">
    <name type="scientific">Ancylostoma caninum</name>
    <name type="common">Dog hookworm</name>
    <dbReference type="NCBI Taxonomy" id="29170"/>
    <lineage>
        <taxon>Eukaryota</taxon>
        <taxon>Metazoa</taxon>
        <taxon>Ecdysozoa</taxon>
        <taxon>Nematoda</taxon>
        <taxon>Chromadorea</taxon>
        <taxon>Rhabditida</taxon>
        <taxon>Rhabditina</taxon>
        <taxon>Rhabditomorpha</taxon>
        <taxon>Strongyloidea</taxon>
        <taxon>Ancylostomatidae</taxon>
        <taxon>Ancylostomatinae</taxon>
        <taxon>Ancylostoma</taxon>
    </lineage>
</organism>